<feature type="region of interest" description="Disordered" evidence="1">
    <location>
        <begin position="810"/>
        <end position="857"/>
    </location>
</feature>
<feature type="region of interest" description="Disordered" evidence="1">
    <location>
        <begin position="748"/>
        <end position="772"/>
    </location>
</feature>
<gene>
    <name evidence="3" type="ORF">C0Q70_14668</name>
</gene>
<dbReference type="AlphaFoldDB" id="A0A2T7NSR4"/>
<comment type="caution">
    <text evidence="3">The sequence shown here is derived from an EMBL/GenBank/DDBJ whole genome shotgun (WGS) entry which is preliminary data.</text>
</comment>
<feature type="transmembrane region" description="Helical" evidence="2">
    <location>
        <begin position="665"/>
        <end position="685"/>
    </location>
</feature>
<reference evidence="3 4" key="1">
    <citation type="submission" date="2018-04" db="EMBL/GenBank/DDBJ databases">
        <title>The genome of golden apple snail Pomacea canaliculata provides insight into stress tolerance and invasive adaptation.</title>
        <authorList>
            <person name="Liu C."/>
            <person name="Liu B."/>
            <person name="Ren Y."/>
            <person name="Zhang Y."/>
            <person name="Wang H."/>
            <person name="Li S."/>
            <person name="Jiang F."/>
            <person name="Yin L."/>
            <person name="Zhang G."/>
            <person name="Qian W."/>
            <person name="Fan W."/>
        </authorList>
    </citation>
    <scope>NUCLEOTIDE SEQUENCE [LARGE SCALE GENOMIC DNA]</scope>
    <source>
        <strain evidence="3">SZHN2017</strain>
        <tissue evidence="3">Muscle</tissue>
    </source>
</reference>
<sequence>MLSDIYDVLSLSLLSIKVESLDVTLNVTSRGCWERMTSRELLDKLQSLLLDDFQVKDQTSSSTHTKDLNICNQELRRVQNRAAQFVHVCCHRTHDDGKVVCNDVTSDPWLEVLFAAVLIIKVLVVLYSPSFLPESVYHHQTSYMQYVYHEEMKLKMLATVRPQVYQSQKEKMKIVRMCKLQDMPRLLGMVSLWQHDRVYDVHIRDVHLAVKIRKLLGENHVPVNLFRVLYNNLFLCRLRRLTPLDACCRTPLFGTFRLKLTWYRCMRAVARLLLMAILVLPWLIRLAIYYHYEKPVEEKKAQAISEAGMTIPFTGSFILYLSPVHAAFLVCYIILCLDTILYSVLSPMTIEQMKVIILRCLHDMRETSKTPLFTWLLAFICKPFTYLGVLFLPLLPIFLLLSLPILIPLLAFYIFPAVNLTCRILFQVFFVVCPSGLTGGVRRLLVRMSGWIGQHLQLQKAGKEGTDSTDSFPTTRLITKDGVMQILTAIIFLVTFWSLTFLLMELLAFGVEMAVYTFIGLILTSDVTTQYLSIIFFLVLYGHGCISEVNSKYLAYHKLVQQQLLSMVRTEIEVIAKKVELAQENTALHVQGDMAPEPSVPTVTLEVHKGYPVWETSGMLLFLDQKDTPFTPEKFFEQTIDLHYCGCPGPLHVNAIKGLWRFTRIVVFLAFVFVVVMAFGSAYRVSTTNQLLATVAGGFIPFAFTYFFESKETDSSVDAESVQFRTQLHTAINEFRQTWPVFDIVQSTQEPDSDSGRSSTPANLPAISNQSCSTIEATSQKSSERLDDVGWGDGELHIIFDLSKGDDSAAASTDWDAIGSQSMLGHGDIEEGEDDGPDGNSAKNHRSTMIESDDRLV</sequence>
<feature type="transmembrane region" description="Helical" evidence="2">
    <location>
        <begin position="112"/>
        <end position="132"/>
    </location>
</feature>
<accession>A0A2T7NSR4</accession>
<dbReference type="OrthoDB" id="6112511at2759"/>
<feature type="transmembrane region" description="Helical" evidence="2">
    <location>
        <begin position="486"/>
        <end position="509"/>
    </location>
</feature>
<organism evidence="3 4">
    <name type="scientific">Pomacea canaliculata</name>
    <name type="common">Golden apple snail</name>
    <dbReference type="NCBI Taxonomy" id="400727"/>
    <lineage>
        <taxon>Eukaryota</taxon>
        <taxon>Metazoa</taxon>
        <taxon>Spiralia</taxon>
        <taxon>Lophotrochozoa</taxon>
        <taxon>Mollusca</taxon>
        <taxon>Gastropoda</taxon>
        <taxon>Caenogastropoda</taxon>
        <taxon>Architaenioglossa</taxon>
        <taxon>Ampullarioidea</taxon>
        <taxon>Ampullariidae</taxon>
        <taxon>Pomacea</taxon>
    </lineage>
</organism>
<proteinExistence type="predicted"/>
<dbReference type="Proteomes" id="UP000245119">
    <property type="component" value="Linkage Group LG9"/>
</dbReference>
<evidence type="ECO:0000313" key="4">
    <source>
        <dbReference type="Proteomes" id="UP000245119"/>
    </source>
</evidence>
<feature type="transmembrane region" description="Helical" evidence="2">
    <location>
        <begin position="372"/>
        <end position="391"/>
    </location>
</feature>
<evidence type="ECO:0000313" key="3">
    <source>
        <dbReference type="EMBL" id="PVD24198.1"/>
    </source>
</evidence>
<evidence type="ECO:0000256" key="1">
    <source>
        <dbReference type="SAM" id="MobiDB-lite"/>
    </source>
</evidence>
<keyword evidence="4" id="KW-1185">Reference proteome</keyword>
<feature type="transmembrane region" description="Helical" evidence="2">
    <location>
        <begin position="397"/>
        <end position="415"/>
    </location>
</feature>
<dbReference type="EMBL" id="PZQS01000009">
    <property type="protein sequence ID" value="PVD24198.1"/>
    <property type="molecule type" value="Genomic_DNA"/>
</dbReference>
<keyword evidence="2" id="KW-0812">Transmembrane</keyword>
<feature type="transmembrane region" description="Helical" evidence="2">
    <location>
        <begin position="272"/>
        <end position="292"/>
    </location>
</feature>
<keyword evidence="2" id="KW-1133">Transmembrane helix</keyword>
<evidence type="ECO:0000256" key="2">
    <source>
        <dbReference type="SAM" id="Phobius"/>
    </source>
</evidence>
<feature type="transmembrane region" description="Helical" evidence="2">
    <location>
        <begin position="691"/>
        <end position="708"/>
    </location>
</feature>
<feature type="transmembrane region" description="Helical" evidence="2">
    <location>
        <begin position="515"/>
        <end position="542"/>
    </location>
</feature>
<feature type="transmembrane region" description="Helical" evidence="2">
    <location>
        <begin position="317"/>
        <end position="345"/>
    </location>
</feature>
<name>A0A2T7NSR4_POMCA</name>
<keyword evidence="2" id="KW-0472">Membrane</keyword>
<protein>
    <submittedName>
        <fullName evidence="3">Uncharacterized protein</fullName>
    </submittedName>
</protein>